<evidence type="ECO:0000313" key="2">
    <source>
        <dbReference type="Proteomes" id="UP001480595"/>
    </source>
</evidence>
<comment type="caution">
    <text evidence="1">The sequence shown here is derived from an EMBL/GenBank/DDBJ whole genome shotgun (WGS) entry which is preliminary data.</text>
</comment>
<keyword evidence="2" id="KW-1185">Reference proteome</keyword>
<dbReference type="RefSeq" id="XP_066719155.1">
    <property type="nucleotide sequence ID" value="XM_066854877.1"/>
</dbReference>
<evidence type="ECO:0000313" key="1">
    <source>
        <dbReference type="EMBL" id="KAK8076196.1"/>
    </source>
</evidence>
<dbReference type="EMBL" id="JAQQWL010000004">
    <property type="protein sequence ID" value="KAK8076196.1"/>
    <property type="molecule type" value="Genomic_DNA"/>
</dbReference>
<accession>A0ABR1VY51</accession>
<dbReference type="Proteomes" id="UP001480595">
    <property type="component" value="Unassembled WGS sequence"/>
</dbReference>
<sequence length="87" mass="9302">MAILLAASSSLSTQSPHAQVVWSTLLEFCSERPRDSLMVACPALGLVELGPETCGQGHAVALDFLLDLLELGGRAVRQFLQDLDALH</sequence>
<gene>
    <name evidence="1" type="ORF">PG994_003468</name>
</gene>
<dbReference type="GeneID" id="92087940"/>
<name>A0ABR1VY51_9PEZI</name>
<protein>
    <submittedName>
        <fullName evidence="1">Uncharacterized protein</fullName>
    </submittedName>
</protein>
<organism evidence="1 2">
    <name type="scientific">Apiospora phragmitis</name>
    <dbReference type="NCBI Taxonomy" id="2905665"/>
    <lineage>
        <taxon>Eukaryota</taxon>
        <taxon>Fungi</taxon>
        <taxon>Dikarya</taxon>
        <taxon>Ascomycota</taxon>
        <taxon>Pezizomycotina</taxon>
        <taxon>Sordariomycetes</taxon>
        <taxon>Xylariomycetidae</taxon>
        <taxon>Amphisphaeriales</taxon>
        <taxon>Apiosporaceae</taxon>
        <taxon>Apiospora</taxon>
    </lineage>
</organism>
<proteinExistence type="predicted"/>
<reference evidence="1 2" key="1">
    <citation type="submission" date="2023-01" db="EMBL/GenBank/DDBJ databases">
        <title>Analysis of 21 Apiospora genomes using comparative genomics revels a genus with tremendous synthesis potential of carbohydrate active enzymes and secondary metabolites.</title>
        <authorList>
            <person name="Sorensen T."/>
        </authorList>
    </citation>
    <scope>NUCLEOTIDE SEQUENCE [LARGE SCALE GENOMIC DNA]</scope>
    <source>
        <strain evidence="1 2">CBS 135458</strain>
    </source>
</reference>